<organism evidence="3">
    <name type="scientific">Chaetoceros debilis</name>
    <dbReference type="NCBI Taxonomy" id="122233"/>
    <lineage>
        <taxon>Eukaryota</taxon>
        <taxon>Sar</taxon>
        <taxon>Stramenopiles</taxon>
        <taxon>Ochrophyta</taxon>
        <taxon>Bacillariophyta</taxon>
        <taxon>Coscinodiscophyceae</taxon>
        <taxon>Chaetocerotophycidae</taxon>
        <taxon>Chaetocerotales</taxon>
        <taxon>Chaetocerotaceae</taxon>
        <taxon>Chaetoceros</taxon>
    </lineage>
</organism>
<feature type="transmembrane region" description="Helical" evidence="1">
    <location>
        <begin position="56"/>
        <end position="75"/>
    </location>
</feature>
<proteinExistence type="predicted"/>
<keyword evidence="1" id="KW-0472">Membrane</keyword>
<evidence type="ECO:0000313" key="3">
    <source>
        <dbReference type="EMBL" id="CAE0475093.1"/>
    </source>
</evidence>
<feature type="transmembrane region" description="Helical" evidence="1">
    <location>
        <begin position="28"/>
        <end position="44"/>
    </location>
</feature>
<dbReference type="EMBL" id="HBIO01025984">
    <property type="protein sequence ID" value="CAE0475093.1"/>
    <property type="molecule type" value="Transcribed_RNA"/>
</dbReference>
<evidence type="ECO:0000256" key="2">
    <source>
        <dbReference type="SAM" id="SignalP"/>
    </source>
</evidence>
<accession>A0A7S3QEK3</accession>
<dbReference type="AlphaFoldDB" id="A0A7S3QEK3"/>
<protein>
    <recommendedName>
        <fullName evidence="4">Amino acid transporter transmembrane domain-containing protein</fullName>
    </recommendedName>
</protein>
<evidence type="ECO:0008006" key="4">
    <source>
        <dbReference type="Google" id="ProtNLM"/>
    </source>
</evidence>
<reference evidence="3" key="1">
    <citation type="submission" date="2021-01" db="EMBL/GenBank/DDBJ databases">
        <authorList>
            <person name="Corre E."/>
            <person name="Pelletier E."/>
            <person name="Niang G."/>
            <person name="Scheremetjew M."/>
            <person name="Finn R."/>
            <person name="Kale V."/>
            <person name="Holt S."/>
            <person name="Cochrane G."/>
            <person name="Meng A."/>
            <person name="Brown T."/>
            <person name="Cohen L."/>
        </authorList>
    </citation>
    <scope>NUCLEOTIDE SEQUENCE</scope>
    <source>
        <strain evidence="3">MM31A-1</strain>
    </source>
</reference>
<keyword evidence="1" id="KW-1133">Transmembrane helix</keyword>
<feature type="signal peptide" evidence="2">
    <location>
        <begin position="1"/>
        <end position="18"/>
    </location>
</feature>
<feature type="chain" id="PRO_5031192810" description="Amino acid transporter transmembrane domain-containing protein" evidence="2">
    <location>
        <begin position="19"/>
        <end position="143"/>
    </location>
</feature>
<keyword evidence="2" id="KW-0732">Signal</keyword>
<name>A0A7S3QEK3_9STRA</name>
<keyword evidence="1" id="KW-0812">Transmembrane</keyword>
<gene>
    <name evidence="3" type="ORF">CDEB00056_LOCUS19946</name>
</gene>
<evidence type="ECO:0000256" key="1">
    <source>
        <dbReference type="SAM" id="Phobius"/>
    </source>
</evidence>
<sequence length="143" mass="15904">MNTCLWCLLFYSSPFLLCDQYIVSMKALIGVYCGLVVIGFPLILGTSPTVGCFQPVSLIGTFFVVFSLGFPLLLFNKLQNPFADNGIDVNNLIAGTELSLFQSLRAMWHFHTGGNSVVRAKRANYARQHRFSYTTMKGSFGEL</sequence>